<dbReference type="Pfam" id="PF00722">
    <property type="entry name" value="Glyco_hydro_16"/>
    <property type="match status" value="1"/>
</dbReference>
<dbReference type="GO" id="GO:0004553">
    <property type="term" value="F:hydrolase activity, hydrolyzing O-glycosyl compounds"/>
    <property type="evidence" value="ECO:0007669"/>
    <property type="project" value="InterPro"/>
</dbReference>
<dbReference type="PANTHER" id="PTHR38121:SF2">
    <property type="entry name" value="ACYLTRANSFERASE 3 DOMAIN-CONTAINING PROTEIN"/>
    <property type="match status" value="1"/>
</dbReference>
<gene>
    <name evidence="2" type="ORF">LTR09_006151</name>
</gene>
<dbReference type="PROSITE" id="PS51762">
    <property type="entry name" value="GH16_2"/>
    <property type="match status" value="1"/>
</dbReference>
<keyword evidence="3" id="KW-1185">Reference proteome</keyword>
<dbReference type="Proteomes" id="UP001271007">
    <property type="component" value="Unassembled WGS sequence"/>
</dbReference>
<evidence type="ECO:0000259" key="1">
    <source>
        <dbReference type="PROSITE" id="PS51762"/>
    </source>
</evidence>
<dbReference type="AlphaFoldDB" id="A0AAJ0DMF3"/>
<dbReference type="InterPro" id="IPR013320">
    <property type="entry name" value="ConA-like_dom_sf"/>
</dbReference>
<dbReference type="Gene3D" id="2.60.120.200">
    <property type="match status" value="1"/>
</dbReference>
<accession>A0AAJ0DMF3</accession>
<feature type="domain" description="GH16" evidence="1">
    <location>
        <begin position="14"/>
        <end position="230"/>
    </location>
</feature>
<dbReference type="InterPro" id="IPR000757">
    <property type="entry name" value="Beta-glucanase-like"/>
</dbReference>
<dbReference type="PANTHER" id="PTHR38121">
    <property type="entry name" value="GH16 DOMAIN-CONTAINING PROTEIN"/>
    <property type="match status" value="1"/>
</dbReference>
<sequence length="231" mass="24673">MEERAATFAATTTWEFTGTTLPTGLAASDYHVGTSGAPLSHTFKSSNVVVADGALKLVVPGGQEGQSDISSAEVATTFKTLYGSIKVEAIMTEVGGVCNGLFFYQSDQQESDIEWISAKSSHSNTDSPSGQRELQYTNQATAAGGKATHFYGTAPADVTSAYHEYRIDWTSNSTEYYLDGVLQRTMTTNVASVASAFVLNNWVNGDPSWTLGPPTTDGVLQIRKVTLAYNP</sequence>
<comment type="caution">
    <text evidence="2">The sequence shown here is derived from an EMBL/GenBank/DDBJ whole genome shotgun (WGS) entry which is preliminary data.</text>
</comment>
<protein>
    <recommendedName>
        <fullName evidence="1">GH16 domain-containing protein</fullName>
    </recommendedName>
</protein>
<organism evidence="2 3">
    <name type="scientific">Extremus antarcticus</name>
    <dbReference type="NCBI Taxonomy" id="702011"/>
    <lineage>
        <taxon>Eukaryota</taxon>
        <taxon>Fungi</taxon>
        <taxon>Dikarya</taxon>
        <taxon>Ascomycota</taxon>
        <taxon>Pezizomycotina</taxon>
        <taxon>Dothideomycetes</taxon>
        <taxon>Dothideomycetidae</taxon>
        <taxon>Mycosphaerellales</taxon>
        <taxon>Extremaceae</taxon>
        <taxon>Extremus</taxon>
    </lineage>
</organism>
<dbReference type="SUPFAM" id="SSF49899">
    <property type="entry name" value="Concanavalin A-like lectins/glucanases"/>
    <property type="match status" value="1"/>
</dbReference>
<proteinExistence type="predicted"/>
<evidence type="ECO:0000313" key="2">
    <source>
        <dbReference type="EMBL" id="KAK3052670.1"/>
    </source>
</evidence>
<name>A0AAJ0DMF3_9PEZI</name>
<dbReference type="GO" id="GO:0005975">
    <property type="term" value="P:carbohydrate metabolic process"/>
    <property type="evidence" value="ECO:0007669"/>
    <property type="project" value="InterPro"/>
</dbReference>
<dbReference type="EMBL" id="JAWDJX010000019">
    <property type="protein sequence ID" value="KAK3052670.1"/>
    <property type="molecule type" value="Genomic_DNA"/>
</dbReference>
<dbReference type="CDD" id="cd00413">
    <property type="entry name" value="Glyco_hydrolase_16"/>
    <property type="match status" value="1"/>
</dbReference>
<reference evidence="2" key="1">
    <citation type="submission" date="2023-04" db="EMBL/GenBank/DDBJ databases">
        <title>Black Yeasts Isolated from many extreme environments.</title>
        <authorList>
            <person name="Coleine C."/>
            <person name="Stajich J.E."/>
            <person name="Selbmann L."/>
        </authorList>
    </citation>
    <scope>NUCLEOTIDE SEQUENCE</scope>
    <source>
        <strain evidence="2">CCFEE 5312</strain>
    </source>
</reference>
<evidence type="ECO:0000313" key="3">
    <source>
        <dbReference type="Proteomes" id="UP001271007"/>
    </source>
</evidence>